<name>A0ABW5L8P7_9FLAO</name>
<dbReference type="Pfam" id="PF10825">
    <property type="entry name" value="DUF2752"/>
    <property type="match status" value="1"/>
</dbReference>
<feature type="transmembrane region" description="Helical" evidence="1">
    <location>
        <begin position="50"/>
        <end position="68"/>
    </location>
</feature>
<organism evidence="2 3">
    <name type="scientific">Aquimarina rubra</name>
    <dbReference type="NCBI Taxonomy" id="1920033"/>
    <lineage>
        <taxon>Bacteria</taxon>
        <taxon>Pseudomonadati</taxon>
        <taxon>Bacteroidota</taxon>
        <taxon>Flavobacteriia</taxon>
        <taxon>Flavobacteriales</taxon>
        <taxon>Flavobacteriaceae</taxon>
        <taxon>Aquimarina</taxon>
    </lineage>
</organism>
<keyword evidence="3" id="KW-1185">Reference proteome</keyword>
<reference evidence="3" key="1">
    <citation type="journal article" date="2019" name="Int. J. Syst. Evol. Microbiol.">
        <title>The Global Catalogue of Microorganisms (GCM) 10K type strain sequencing project: providing services to taxonomists for standard genome sequencing and annotation.</title>
        <authorList>
            <consortium name="The Broad Institute Genomics Platform"/>
            <consortium name="The Broad Institute Genome Sequencing Center for Infectious Disease"/>
            <person name="Wu L."/>
            <person name="Ma J."/>
        </authorList>
    </citation>
    <scope>NUCLEOTIDE SEQUENCE [LARGE SCALE GENOMIC DNA]</scope>
    <source>
        <strain evidence="3">KCTC 52274</strain>
    </source>
</reference>
<sequence>MNEVVTFLENNLLFCPTKNLIGIDCLGCGLQRSFILLIEGNFVASIKMYPALIPMLMMFGYLISHLYFNFRNGAMILKCFYFLNIILIVANYFIKQFLQV</sequence>
<proteinExistence type="predicted"/>
<dbReference type="EMBL" id="JBHULE010000001">
    <property type="protein sequence ID" value="MFD2561140.1"/>
    <property type="molecule type" value="Genomic_DNA"/>
</dbReference>
<evidence type="ECO:0000313" key="2">
    <source>
        <dbReference type="EMBL" id="MFD2561140.1"/>
    </source>
</evidence>
<dbReference type="Proteomes" id="UP001597319">
    <property type="component" value="Unassembled WGS sequence"/>
</dbReference>
<evidence type="ECO:0000256" key="1">
    <source>
        <dbReference type="SAM" id="Phobius"/>
    </source>
</evidence>
<protein>
    <submittedName>
        <fullName evidence="2">DUF2752 domain-containing protein</fullName>
    </submittedName>
</protein>
<keyword evidence="1" id="KW-0812">Transmembrane</keyword>
<accession>A0ABW5L8P7</accession>
<keyword evidence="1" id="KW-0472">Membrane</keyword>
<evidence type="ECO:0000313" key="3">
    <source>
        <dbReference type="Proteomes" id="UP001597319"/>
    </source>
</evidence>
<keyword evidence="1" id="KW-1133">Transmembrane helix</keyword>
<gene>
    <name evidence="2" type="ORF">ACFSR1_00575</name>
</gene>
<comment type="caution">
    <text evidence="2">The sequence shown here is derived from an EMBL/GenBank/DDBJ whole genome shotgun (WGS) entry which is preliminary data.</text>
</comment>
<feature type="transmembrane region" description="Helical" evidence="1">
    <location>
        <begin position="74"/>
        <end position="94"/>
    </location>
</feature>
<dbReference type="InterPro" id="IPR021215">
    <property type="entry name" value="DUF2752"/>
</dbReference>
<dbReference type="RefSeq" id="WP_378288586.1">
    <property type="nucleotide sequence ID" value="NZ_JBHULE010000001.1"/>
</dbReference>